<proteinExistence type="predicted"/>
<dbReference type="RefSeq" id="WP_147830803.1">
    <property type="nucleotide sequence ID" value="NZ_BPQG01000056.1"/>
</dbReference>
<reference evidence="1 2" key="1">
    <citation type="journal article" date="2021" name="Front. Microbiol.">
        <title>Comprehensive Comparative Genomics and Phenotyping of Methylobacterium Species.</title>
        <authorList>
            <person name="Alessa O."/>
            <person name="Ogura Y."/>
            <person name="Fujitani Y."/>
            <person name="Takami H."/>
            <person name="Hayashi T."/>
            <person name="Sahin N."/>
            <person name="Tani A."/>
        </authorList>
    </citation>
    <scope>NUCLEOTIDE SEQUENCE [LARGE SCALE GENOMIC DNA]</scope>
    <source>
        <strain evidence="1 2">DSM 23679</strain>
    </source>
</reference>
<gene>
    <name evidence="1" type="ORF">AFCDBAGC_3764</name>
</gene>
<protein>
    <submittedName>
        <fullName evidence="1">Uncharacterized protein</fullName>
    </submittedName>
</protein>
<accession>A0ABQ4QKU4</accession>
<dbReference type="EMBL" id="BPQG01000056">
    <property type="protein sequence ID" value="GJD45886.1"/>
    <property type="molecule type" value="Genomic_DNA"/>
</dbReference>
<name>A0ABQ4QKU4_9HYPH</name>
<keyword evidence="2" id="KW-1185">Reference proteome</keyword>
<evidence type="ECO:0000313" key="2">
    <source>
        <dbReference type="Proteomes" id="UP001055117"/>
    </source>
</evidence>
<comment type="caution">
    <text evidence="1">The sequence shown here is derived from an EMBL/GenBank/DDBJ whole genome shotgun (WGS) entry which is preliminary data.</text>
</comment>
<evidence type="ECO:0000313" key="1">
    <source>
        <dbReference type="EMBL" id="GJD45886.1"/>
    </source>
</evidence>
<dbReference type="Proteomes" id="UP001055117">
    <property type="component" value="Unassembled WGS sequence"/>
</dbReference>
<organism evidence="1 2">
    <name type="scientific">Methylobacterium cerastii</name>
    <dbReference type="NCBI Taxonomy" id="932741"/>
    <lineage>
        <taxon>Bacteria</taxon>
        <taxon>Pseudomonadati</taxon>
        <taxon>Pseudomonadota</taxon>
        <taxon>Alphaproteobacteria</taxon>
        <taxon>Hyphomicrobiales</taxon>
        <taxon>Methylobacteriaceae</taxon>
        <taxon>Methylobacterium</taxon>
    </lineage>
</organism>
<sequence>MAVILRNMSEFKRFLGKPGAMIQVVRNTFMDRQPEAARAAYRDKGMYLPRTVQAISRKAAVFALKGHPGTVWLYWDKGARGWRFNGDTVMVPLTMGLGPPDEIVYRCSFADGFEPARAVKTRKAEARDWHGEAMPNLI</sequence>